<comment type="caution">
    <text evidence="5">The sequence shown here is derived from an EMBL/GenBank/DDBJ whole genome shotgun (WGS) entry which is preliminary data.</text>
</comment>
<dbReference type="InterPro" id="IPR036864">
    <property type="entry name" value="Zn2-C6_fun-type_DNA-bd_sf"/>
</dbReference>
<evidence type="ECO:0000256" key="2">
    <source>
        <dbReference type="ARBA" id="ARBA00023242"/>
    </source>
</evidence>
<gene>
    <name evidence="5" type="ORF">CONPUDRAFT_142812</name>
</gene>
<reference evidence="6" key="1">
    <citation type="journal article" date="2012" name="Science">
        <title>The Paleozoic origin of enzymatic lignin decomposition reconstructed from 31 fungal genomes.</title>
        <authorList>
            <person name="Floudas D."/>
            <person name="Binder M."/>
            <person name="Riley R."/>
            <person name="Barry K."/>
            <person name="Blanchette R.A."/>
            <person name="Henrissat B."/>
            <person name="Martinez A.T."/>
            <person name="Otillar R."/>
            <person name="Spatafora J.W."/>
            <person name="Yadav J.S."/>
            <person name="Aerts A."/>
            <person name="Benoit I."/>
            <person name="Boyd A."/>
            <person name="Carlson A."/>
            <person name="Copeland A."/>
            <person name="Coutinho P.M."/>
            <person name="de Vries R.P."/>
            <person name="Ferreira P."/>
            <person name="Findley K."/>
            <person name="Foster B."/>
            <person name="Gaskell J."/>
            <person name="Glotzer D."/>
            <person name="Gorecki P."/>
            <person name="Heitman J."/>
            <person name="Hesse C."/>
            <person name="Hori C."/>
            <person name="Igarashi K."/>
            <person name="Jurgens J.A."/>
            <person name="Kallen N."/>
            <person name="Kersten P."/>
            <person name="Kohler A."/>
            <person name="Kuees U."/>
            <person name="Kumar T.K.A."/>
            <person name="Kuo A."/>
            <person name="LaButti K."/>
            <person name="Larrondo L.F."/>
            <person name="Lindquist E."/>
            <person name="Ling A."/>
            <person name="Lombard V."/>
            <person name="Lucas S."/>
            <person name="Lundell T."/>
            <person name="Martin R."/>
            <person name="McLaughlin D.J."/>
            <person name="Morgenstern I."/>
            <person name="Morin E."/>
            <person name="Murat C."/>
            <person name="Nagy L.G."/>
            <person name="Nolan M."/>
            <person name="Ohm R.A."/>
            <person name="Patyshakuliyeva A."/>
            <person name="Rokas A."/>
            <person name="Ruiz-Duenas F.J."/>
            <person name="Sabat G."/>
            <person name="Salamov A."/>
            <person name="Samejima M."/>
            <person name="Schmutz J."/>
            <person name="Slot J.C."/>
            <person name="St John F."/>
            <person name="Stenlid J."/>
            <person name="Sun H."/>
            <person name="Sun S."/>
            <person name="Syed K."/>
            <person name="Tsang A."/>
            <person name="Wiebenga A."/>
            <person name="Young D."/>
            <person name="Pisabarro A."/>
            <person name="Eastwood D.C."/>
            <person name="Martin F."/>
            <person name="Cullen D."/>
            <person name="Grigoriev I.V."/>
            <person name="Hibbett D.S."/>
        </authorList>
    </citation>
    <scope>NUCLEOTIDE SEQUENCE [LARGE SCALE GENOMIC DNA]</scope>
    <source>
        <strain evidence="6">RWD-64-598 SS2</strain>
    </source>
</reference>
<feature type="compositionally biased region" description="Low complexity" evidence="3">
    <location>
        <begin position="118"/>
        <end position="132"/>
    </location>
</feature>
<evidence type="ECO:0000313" key="5">
    <source>
        <dbReference type="EMBL" id="EIW84598.1"/>
    </source>
</evidence>
<name>A0A5M3MZP1_CONPW</name>
<dbReference type="OMA" id="CTFVDAA"/>
<dbReference type="RefSeq" id="XP_007766258.1">
    <property type="nucleotide sequence ID" value="XM_007768068.1"/>
</dbReference>
<dbReference type="Proteomes" id="UP000053558">
    <property type="component" value="Unassembled WGS sequence"/>
</dbReference>
<dbReference type="OrthoDB" id="4456959at2759"/>
<dbReference type="EMBL" id="JH711575">
    <property type="protein sequence ID" value="EIW84598.1"/>
    <property type="molecule type" value="Genomic_DNA"/>
</dbReference>
<dbReference type="GO" id="GO:0000981">
    <property type="term" value="F:DNA-binding transcription factor activity, RNA polymerase II-specific"/>
    <property type="evidence" value="ECO:0007669"/>
    <property type="project" value="InterPro"/>
</dbReference>
<sequence length="931" mass="103883">MTSSEEETSAAISSHTSAKKRRVQRACDVCRRRKSRCDGDRMLGSKCTTCSMNDLECTYVEAGKIRRVSKDRYVESLESRLQQMERLFSKLCPDLDVAEQLRNEAGNDVQTGHGTALSSSPSSVSQPLYRSSTLGSRHQSPTLEDPVSSDEEVDMLDLKLTESIRKMAIDPTRHRFFGKSSGLKLIQQALDLKKEHTGDRAENMLDVFYRKEPTFLRTRQWENLGRNMEEPQYSFPEPDLCCKLIDLYFTYNNPITPVLHRPTFERKYADGLHLRDSAFGAVVLLVCAVASPGCDDPRVLLPGIETEHSAGRQYFEQVQIMRTTLLAPPCLEDMQVYCLSAIYVQGTSTPQACWTIVGIGIRLAQDVGAHRRKVYNRKPTVEDELWKRAFWILVSLDRAYSTGLGRPCAIQDTDYDLDFPVVCDDEYWEHQDPEQSFKQPPGKPSYVAYFVSALELGQVLAFALRTIYSINRSKVMLGFTGHKWEQHIVSELDSALNKWIDSVPDHLRWDPNIQDPTFLLQSCALYAGYYYTQILVHRPFIPSARKPSPLSYPSLAICTNAARSCCHVVDGYVRRAGMDMSPLPIGIQSATVTSGIVLLVSIWGGKRSGMVINPEKEMVDVHKCMAVLKLCERRYPFAGKFWDLLYELASAGDLPLPQARPTGAVKREREEDLSSVASVLQAEQPESEPRNIARLRRVARSSTVQPDMHTQSIQAPSTSFIQATSTTHLFNEQPQRQHQSQQQTANDQMNLGATALSTSQPPQTQHVLRSGDLDPFGAWLDVGATSLDPSSIMAAYDTSNVGDTSEINGFHAQEFVADGSDNSTATSHVPYGFDHFLFYLMQQQQQQHPSIGIDGSAMTGFENTGTNGMAMTPQATASDIGSSHTDGNGTVMWSSTPTDFQVNDWGSYLSNASGTKYGDGTQPQHRQDRSS</sequence>
<feature type="compositionally biased region" description="Polar residues" evidence="3">
    <location>
        <begin position="108"/>
        <end position="117"/>
    </location>
</feature>
<keyword evidence="2" id="KW-0539">Nucleus</keyword>
<dbReference type="PANTHER" id="PTHR46910">
    <property type="entry name" value="TRANSCRIPTION FACTOR PDR1"/>
    <property type="match status" value="1"/>
</dbReference>
<organism evidence="5 6">
    <name type="scientific">Coniophora puteana (strain RWD-64-598)</name>
    <name type="common">Brown rot fungus</name>
    <dbReference type="NCBI Taxonomy" id="741705"/>
    <lineage>
        <taxon>Eukaryota</taxon>
        <taxon>Fungi</taxon>
        <taxon>Dikarya</taxon>
        <taxon>Basidiomycota</taxon>
        <taxon>Agaricomycotina</taxon>
        <taxon>Agaricomycetes</taxon>
        <taxon>Agaricomycetidae</taxon>
        <taxon>Boletales</taxon>
        <taxon>Coniophorineae</taxon>
        <taxon>Coniophoraceae</taxon>
        <taxon>Coniophora</taxon>
    </lineage>
</organism>
<evidence type="ECO:0000259" key="4">
    <source>
        <dbReference type="PROSITE" id="PS50048"/>
    </source>
</evidence>
<dbReference type="InterPro" id="IPR050987">
    <property type="entry name" value="AtrR-like"/>
</dbReference>
<dbReference type="PROSITE" id="PS00463">
    <property type="entry name" value="ZN2_CY6_FUNGAL_1"/>
    <property type="match status" value="1"/>
</dbReference>
<dbReference type="GO" id="GO:0008270">
    <property type="term" value="F:zinc ion binding"/>
    <property type="evidence" value="ECO:0007669"/>
    <property type="project" value="InterPro"/>
</dbReference>
<dbReference type="Gene3D" id="4.10.240.10">
    <property type="entry name" value="Zn(2)-C6 fungal-type DNA-binding domain"/>
    <property type="match status" value="1"/>
</dbReference>
<dbReference type="GO" id="GO:0003677">
    <property type="term" value="F:DNA binding"/>
    <property type="evidence" value="ECO:0007669"/>
    <property type="project" value="InterPro"/>
</dbReference>
<dbReference type="PROSITE" id="PS50048">
    <property type="entry name" value="ZN2_CY6_FUNGAL_2"/>
    <property type="match status" value="1"/>
</dbReference>
<dbReference type="CDD" id="cd12148">
    <property type="entry name" value="fungal_TF_MHR"/>
    <property type="match status" value="1"/>
</dbReference>
<dbReference type="InterPro" id="IPR007219">
    <property type="entry name" value="XnlR_reg_dom"/>
</dbReference>
<dbReference type="GeneID" id="19201792"/>
<protein>
    <recommendedName>
        <fullName evidence="4">Zn(2)-C6 fungal-type domain-containing protein</fullName>
    </recommendedName>
</protein>
<dbReference type="Pfam" id="PF00172">
    <property type="entry name" value="Zn_clus"/>
    <property type="match status" value="1"/>
</dbReference>
<feature type="region of interest" description="Disordered" evidence="3">
    <location>
        <begin position="912"/>
        <end position="931"/>
    </location>
</feature>
<dbReference type="Pfam" id="PF04082">
    <property type="entry name" value="Fungal_trans"/>
    <property type="match status" value="1"/>
</dbReference>
<dbReference type="GO" id="GO:0006351">
    <property type="term" value="P:DNA-templated transcription"/>
    <property type="evidence" value="ECO:0007669"/>
    <property type="project" value="InterPro"/>
</dbReference>
<proteinExistence type="predicted"/>
<dbReference type="CDD" id="cd00067">
    <property type="entry name" value="GAL4"/>
    <property type="match status" value="1"/>
</dbReference>
<dbReference type="SMART" id="SM00906">
    <property type="entry name" value="Fungal_trans"/>
    <property type="match status" value="1"/>
</dbReference>
<dbReference type="InterPro" id="IPR001138">
    <property type="entry name" value="Zn2Cys6_DnaBD"/>
</dbReference>
<dbReference type="SMART" id="SM00066">
    <property type="entry name" value="GAL4"/>
    <property type="match status" value="1"/>
</dbReference>
<evidence type="ECO:0000256" key="1">
    <source>
        <dbReference type="ARBA" id="ARBA00022723"/>
    </source>
</evidence>
<accession>A0A5M3MZP1</accession>
<evidence type="ECO:0000256" key="3">
    <source>
        <dbReference type="SAM" id="MobiDB-lite"/>
    </source>
</evidence>
<feature type="region of interest" description="Disordered" evidence="3">
    <location>
        <begin position="107"/>
        <end position="151"/>
    </location>
</feature>
<evidence type="ECO:0000313" key="6">
    <source>
        <dbReference type="Proteomes" id="UP000053558"/>
    </source>
</evidence>
<keyword evidence="1" id="KW-0479">Metal-binding</keyword>
<dbReference type="SUPFAM" id="SSF57701">
    <property type="entry name" value="Zn2/Cys6 DNA-binding domain"/>
    <property type="match status" value="1"/>
</dbReference>
<feature type="compositionally biased region" description="Polar residues" evidence="3">
    <location>
        <begin position="133"/>
        <end position="142"/>
    </location>
</feature>
<feature type="domain" description="Zn(2)-C6 fungal-type" evidence="4">
    <location>
        <begin position="26"/>
        <end position="59"/>
    </location>
</feature>
<dbReference type="PANTHER" id="PTHR46910:SF38">
    <property type="entry name" value="ZN(2)-C6 FUNGAL-TYPE DOMAIN-CONTAINING PROTEIN"/>
    <property type="match status" value="1"/>
</dbReference>
<keyword evidence="6" id="KW-1185">Reference proteome</keyword>
<dbReference type="KEGG" id="cput:CONPUDRAFT_142812"/>
<dbReference type="AlphaFoldDB" id="A0A5M3MZP1"/>